<evidence type="ECO:0000256" key="1">
    <source>
        <dbReference type="SAM" id="SignalP"/>
    </source>
</evidence>
<proteinExistence type="predicted"/>
<organism evidence="2 3">
    <name type="scientific">Dechloromonas hankyongensis</name>
    <dbReference type="NCBI Taxonomy" id="2908002"/>
    <lineage>
        <taxon>Bacteria</taxon>
        <taxon>Pseudomonadati</taxon>
        <taxon>Pseudomonadota</taxon>
        <taxon>Betaproteobacteria</taxon>
        <taxon>Rhodocyclales</taxon>
        <taxon>Azonexaceae</taxon>
        <taxon>Dechloromonas</taxon>
    </lineage>
</organism>
<protein>
    <submittedName>
        <fullName evidence="2">Cytochrome c</fullName>
    </submittedName>
</protein>
<reference evidence="2" key="1">
    <citation type="submission" date="2022-01" db="EMBL/GenBank/DDBJ databases">
        <authorList>
            <person name="Jo J.-H."/>
            <person name="Im W.-T."/>
        </authorList>
    </citation>
    <scope>NUCLEOTIDE SEQUENCE</scope>
    <source>
        <strain evidence="2">XY25</strain>
    </source>
</reference>
<accession>A0ABS9K5X5</accession>
<feature type="signal peptide" evidence="1">
    <location>
        <begin position="1"/>
        <end position="18"/>
    </location>
</feature>
<sequence length="103" mass="11738">MKTFWFFPLLMLSPLALAEAPWGTVDLKAAPALHQKHCVACHARMYGGDGSKMYTRDGRMLSNQRELLQRVAFCNTQINAGLFPEDEASLAAWLNQQYYHFTQ</sequence>
<feature type="chain" id="PRO_5047331814" evidence="1">
    <location>
        <begin position="19"/>
        <end position="103"/>
    </location>
</feature>
<dbReference type="InterPro" id="IPR036909">
    <property type="entry name" value="Cyt_c-like_dom_sf"/>
</dbReference>
<keyword evidence="3" id="KW-1185">Reference proteome</keyword>
<dbReference type="SUPFAM" id="SSF46626">
    <property type="entry name" value="Cytochrome c"/>
    <property type="match status" value="1"/>
</dbReference>
<evidence type="ECO:0000313" key="3">
    <source>
        <dbReference type="Proteomes" id="UP001165384"/>
    </source>
</evidence>
<dbReference type="RefSeq" id="WP_275711958.1">
    <property type="nucleotide sequence ID" value="NZ_JAKLTN010000003.1"/>
</dbReference>
<gene>
    <name evidence="2" type="ORF">LZ012_16405</name>
</gene>
<name>A0ABS9K5X5_9RHOO</name>
<dbReference type="Proteomes" id="UP001165384">
    <property type="component" value="Unassembled WGS sequence"/>
</dbReference>
<keyword evidence="1" id="KW-0732">Signal</keyword>
<dbReference type="EMBL" id="JAKLTN010000003">
    <property type="protein sequence ID" value="MCG2578580.1"/>
    <property type="molecule type" value="Genomic_DNA"/>
</dbReference>
<evidence type="ECO:0000313" key="2">
    <source>
        <dbReference type="EMBL" id="MCG2578580.1"/>
    </source>
</evidence>
<comment type="caution">
    <text evidence="2">The sequence shown here is derived from an EMBL/GenBank/DDBJ whole genome shotgun (WGS) entry which is preliminary data.</text>
</comment>